<feature type="compositionally biased region" description="Polar residues" evidence="1">
    <location>
        <begin position="81"/>
        <end position="90"/>
    </location>
</feature>
<feature type="transmembrane region" description="Helical" evidence="2">
    <location>
        <begin position="277"/>
        <end position="293"/>
    </location>
</feature>
<accession>A0ABP9DIT5</accession>
<feature type="transmembrane region" description="Helical" evidence="2">
    <location>
        <begin position="713"/>
        <end position="731"/>
    </location>
</feature>
<reference evidence="4" key="1">
    <citation type="journal article" date="2019" name="Int. J. Syst. Evol. Microbiol.">
        <title>The Global Catalogue of Microorganisms (GCM) 10K type strain sequencing project: providing services to taxonomists for standard genome sequencing and annotation.</title>
        <authorList>
            <consortium name="The Broad Institute Genomics Platform"/>
            <consortium name="The Broad Institute Genome Sequencing Center for Infectious Disease"/>
            <person name="Wu L."/>
            <person name="Ma J."/>
        </authorList>
    </citation>
    <scope>NUCLEOTIDE SEQUENCE [LARGE SCALE GENOMIC DNA]</scope>
    <source>
        <strain evidence="4">JCM 18326</strain>
    </source>
</reference>
<feature type="transmembrane region" description="Helical" evidence="2">
    <location>
        <begin position="169"/>
        <end position="188"/>
    </location>
</feature>
<name>A0ABP9DIT5_9BACT</name>
<feature type="transmembrane region" description="Helical" evidence="2">
    <location>
        <begin position="666"/>
        <end position="683"/>
    </location>
</feature>
<dbReference type="RefSeq" id="WP_345372597.1">
    <property type="nucleotide sequence ID" value="NZ_BAABJX010000039.1"/>
</dbReference>
<dbReference type="PANTHER" id="PTHR38434:SF1">
    <property type="entry name" value="BLL2549 PROTEIN"/>
    <property type="match status" value="1"/>
</dbReference>
<feature type="transmembrane region" description="Helical" evidence="2">
    <location>
        <begin position="200"/>
        <end position="221"/>
    </location>
</feature>
<comment type="caution">
    <text evidence="3">The sequence shown here is derived from an EMBL/GenBank/DDBJ whole genome shotgun (WGS) entry which is preliminary data.</text>
</comment>
<feature type="transmembrane region" description="Helical" evidence="2">
    <location>
        <begin position="943"/>
        <end position="961"/>
    </location>
</feature>
<feature type="transmembrane region" description="Helical" evidence="2">
    <location>
        <begin position="495"/>
        <end position="516"/>
    </location>
</feature>
<feature type="transmembrane region" description="Helical" evidence="2">
    <location>
        <begin position="407"/>
        <end position="428"/>
    </location>
</feature>
<keyword evidence="4" id="KW-1185">Reference proteome</keyword>
<feature type="transmembrane region" description="Helical" evidence="2">
    <location>
        <begin position="743"/>
        <end position="765"/>
    </location>
</feature>
<dbReference type="InterPro" id="IPR019286">
    <property type="entry name" value="DUF2339_TM"/>
</dbReference>
<feature type="transmembrane region" description="Helical" evidence="2">
    <location>
        <begin position="434"/>
        <end position="451"/>
    </location>
</feature>
<feature type="transmembrane region" description="Helical" evidence="2">
    <location>
        <begin position="381"/>
        <end position="400"/>
    </location>
</feature>
<organism evidence="3 4">
    <name type="scientific">Algivirga pacifica</name>
    <dbReference type="NCBI Taxonomy" id="1162670"/>
    <lineage>
        <taxon>Bacteria</taxon>
        <taxon>Pseudomonadati</taxon>
        <taxon>Bacteroidota</taxon>
        <taxon>Cytophagia</taxon>
        <taxon>Cytophagales</taxon>
        <taxon>Flammeovirgaceae</taxon>
        <taxon>Algivirga</taxon>
    </lineage>
</organism>
<evidence type="ECO:0000256" key="2">
    <source>
        <dbReference type="SAM" id="Phobius"/>
    </source>
</evidence>
<protein>
    <recommendedName>
        <fullName evidence="5">DUF2339 domain-containing protein</fullName>
    </recommendedName>
</protein>
<feature type="transmembrane region" description="Helical" evidence="2">
    <location>
        <begin position="138"/>
        <end position="157"/>
    </location>
</feature>
<feature type="transmembrane region" description="Helical" evidence="2">
    <location>
        <begin position="919"/>
        <end position="937"/>
    </location>
</feature>
<feature type="transmembrane region" description="Helical" evidence="2">
    <location>
        <begin position="253"/>
        <end position="271"/>
    </location>
</feature>
<feature type="transmembrane region" description="Helical" evidence="2">
    <location>
        <begin position="829"/>
        <end position="850"/>
    </location>
</feature>
<feature type="transmembrane region" description="Helical" evidence="2">
    <location>
        <begin position="690"/>
        <end position="707"/>
    </location>
</feature>
<feature type="transmembrane region" description="Helical" evidence="2">
    <location>
        <begin position="862"/>
        <end position="884"/>
    </location>
</feature>
<sequence length="969" mass="109440">MRYKLDEIREELHELRQFSDQQHQHIQRQIDVLTQKLRDIALDDIQEEEREEVLEMASPPVPPKHSTQPSPAKPTVAAPVQETSRTQAVQPPTPPVEEGPSFSEFLLNFIFSIGPLESFKDWFLDIFLHYKKEKKLPVFFLTIFGFTAMIIGIGFLLQHAATQYFNIGIEWVTLVLGGSTTSLLLWWSKRLHNKDVRYQEFASAIQALVISINYLIIAFVISYSSSLWIGGSLILFNTAFSLFIAFRFETRIVATLTLLGGAFAPMMLPTSNQPIGYLYYLLILISASIYVGQRIQWKNLTYLAFALGVVLLETVISTLSDETSTVPYLIYIHIFAYLFLYIGLFDGKKLQKLDKENLGLLATNIGLFLTNIYLLSPTEELAGTLYVINAFLPISILLVFRKKLSSQFIPVLTALSTGLLALGIQFLLTPSLKGVVWGAEALLLVYLGYAYQLKSLRKQGGILYVIAIATLLYRSTEILALFSLNYEGVLLSTSFIHWLEVGILSTILTGIGLYFLKSSNDSSTVKIIQLQELLLAVWIGITFSIVAIYQFQAFAFCSFVLPMLGFIYWGQKRNKILIEQIGWLFGGMILIGFLVGLQESGVYAFHLQPIYGKASILLSWTLIWSIRYYYQYLLKTKEHWSKHLQTVSYLLLPLAVIGSFNRHLPALVNTGIWVGMLGAFILYETFKKEAYRVQTLLLMGAGLLTLLMRTESLWINASMGAISLLSIFFYVKGSQIQGNKKAAPWSLLLNIALYYLPIVVGIVYWEYSDNLYRSLLITLVSSLLLTMGHKPLTVIKHTLPYFYWLTSIVFGVVVFVKATAWTFDLSYPITLTSTIGTLVLCGLHLLFVYRNPAWFEEKGKQIALWWFNLSVVGSYALLLNHIGIQFTEPTFTVLLVLHGIIILFHTTKPAYHFLNKLQLLLLGAGALKLFLMDLAGFSLVEKTIAFIIVGALCLGAAYGWMKLKSKQDL</sequence>
<gene>
    <name evidence="3" type="ORF">GCM10023331_26710</name>
</gene>
<feature type="transmembrane region" description="Helical" evidence="2">
    <location>
        <begin position="581"/>
        <end position="598"/>
    </location>
</feature>
<dbReference type="EMBL" id="BAABJX010000039">
    <property type="protein sequence ID" value="GAA4840227.1"/>
    <property type="molecule type" value="Genomic_DNA"/>
</dbReference>
<proteinExistence type="predicted"/>
<feature type="transmembrane region" description="Helical" evidence="2">
    <location>
        <begin position="610"/>
        <end position="630"/>
    </location>
</feature>
<evidence type="ECO:0008006" key="5">
    <source>
        <dbReference type="Google" id="ProtNLM"/>
    </source>
</evidence>
<keyword evidence="2" id="KW-0472">Membrane</keyword>
<evidence type="ECO:0000313" key="4">
    <source>
        <dbReference type="Proteomes" id="UP001500298"/>
    </source>
</evidence>
<feature type="transmembrane region" description="Helical" evidence="2">
    <location>
        <begin position="463"/>
        <end position="483"/>
    </location>
</feature>
<evidence type="ECO:0000256" key="1">
    <source>
        <dbReference type="SAM" id="MobiDB-lite"/>
    </source>
</evidence>
<dbReference type="PANTHER" id="PTHR38434">
    <property type="entry name" value="BLL2549 PROTEIN"/>
    <property type="match status" value="1"/>
</dbReference>
<feature type="transmembrane region" description="Helical" evidence="2">
    <location>
        <begin position="326"/>
        <end position="345"/>
    </location>
</feature>
<feature type="region of interest" description="Disordered" evidence="1">
    <location>
        <begin position="48"/>
        <end position="97"/>
    </location>
</feature>
<feature type="transmembrane region" description="Helical" evidence="2">
    <location>
        <begin position="357"/>
        <end position="375"/>
    </location>
</feature>
<keyword evidence="2" id="KW-0812">Transmembrane</keyword>
<feature type="transmembrane region" description="Helical" evidence="2">
    <location>
        <begin position="528"/>
        <end position="547"/>
    </location>
</feature>
<feature type="transmembrane region" description="Helical" evidence="2">
    <location>
        <begin position="801"/>
        <end position="823"/>
    </location>
</feature>
<feature type="transmembrane region" description="Helical" evidence="2">
    <location>
        <begin position="771"/>
        <end position="789"/>
    </location>
</feature>
<dbReference type="Proteomes" id="UP001500298">
    <property type="component" value="Unassembled WGS sequence"/>
</dbReference>
<keyword evidence="2" id="KW-1133">Transmembrane helix</keyword>
<feature type="transmembrane region" description="Helical" evidence="2">
    <location>
        <begin position="890"/>
        <end position="907"/>
    </location>
</feature>
<evidence type="ECO:0000313" key="3">
    <source>
        <dbReference type="EMBL" id="GAA4840227.1"/>
    </source>
</evidence>
<dbReference type="Pfam" id="PF10101">
    <property type="entry name" value="DUF2339"/>
    <property type="match status" value="1"/>
</dbReference>
<feature type="transmembrane region" description="Helical" evidence="2">
    <location>
        <begin position="227"/>
        <end position="246"/>
    </location>
</feature>
<feature type="transmembrane region" description="Helical" evidence="2">
    <location>
        <begin position="300"/>
        <end position="320"/>
    </location>
</feature>